<dbReference type="InterPro" id="IPR011989">
    <property type="entry name" value="ARM-like"/>
</dbReference>
<dbReference type="STRING" id="6945.B7PUX8"/>
<dbReference type="VEuPathDB" id="VectorBase:ISCP_033832"/>
<dbReference type="GO" id="GO:0004674">
    <property type="term" value="F:protein serine/threonine kinase activity"/>
    <property type="evidence" value="ECO:0007669"/>
    <property type="project" value="InterPro"/>
</dbReference>
<feature type="domain" description="UME" evidence="1">
    <location>
        <begin position="417"/>
        <end position="525"/>
    </location>
</feature>
<protein>
    <recommendedName>
        <fullName evidence="1">UME domain-containing protein</fullName>
    </recommendedName>
</protein>
<proteinExistence type="evidence at protein level"/>
<dbReference type="VEuPathDB" id="VectorBase:ISCP_038605"/>
<dbReference type="EMBL" id="ABJB010646850">
    <property type="status" value="NOT_ANNOTATED_CDS"/>
    <property type="molecule type" value="Genomic_DNA"/>
</dbReference>
<dbReference type="PaxDb" id="6945-B7PUX8"/>
<evidence type="ECO:0000313" key="3">
    <source>
        <dbReference type="EnsemblMetazoa" id="ISCW019791-PA"/>
    </source>
</evidence>
<dbReference type="Gene3D" id="1.25.10.10">
    <property type="entry name" value="Leucine-rich Repeat Variant"/>
    <property type="match status" value="1"/>
</dbReference>
<gene>
    <name evidence="2" type="ORF">IscW_ISCW019791</name>
</gene>
<dbReference type="InterPro" id="IPR012993">
    <property type="entry name" value="UME"/>
</dbReference>
<dbReference type="EMBL" id="ABJB010066566">
    <property type="status" value="NOT_ANNOTATED_CDS"/>
    <property type="molecule type" value="Genomic_DNA"/>
</dbReference>
<dbReference type="AlphaFoldDB" id="B7PUX8"/>
<name>B7PUX8_IXOSC</name>
<dbReference type="Pfam" id="PF08064">
    <property type="entry name" value="UME"/>
    <property type="match status" value="1"/>
</dbReference>
<evidence type="ECO:0000313" key="2">
    <source>
        <dbReference type="EMBL" id="EEC10400.1"/>
    </source>
</evidence>
<dbReference type="EMBL" id="ABJB010986891">
    <property type="status" value="NOT_ANNOTATED_CDS"/>
    <property type="molecule type" value="Genomic_DNA"/>
</dbReference>
<dbReference type="EMBL" id="ABJB010187110">
    <property type="status" value="NOT_ANNOTATED_CDS"/>
    <property type="molecule type" value="Genomic_DNA"/>
</dbReference>
<dbReference type="HOGENOM" id="CLU_412385_0_0_1"/>
<dbReference type="EMBL" id="ABJB010651080">
    <property type="status" value="NOT_ANNOTATED_CDS"/>
    <property type="molecule type" value="Genomic_DNA"/>
</dbReference>
<sequence length="666" mass="73566">MALRHAASLTALTALSQIEGTSNQAAVPHEELPLRYRHLLDNILTSLLKDSETGFSESLVGRLLALLSIPGLAPLCGQFCQVLESLLRLYKRHKVVLLRQFLDSLLELFVDVCQFCASDTGNAAVTSQFGVTLSSAPGPPVSSEVRADAEPTGMQEEAQETERAALRIAFVDGGYAFRLSLVPSLLEALSSLVGAMPEFPGVSPYVTEEILLALSKVGEECLVPGVVFCLPRILNHLPVDSQLVAKLLDFLVDPEASIRYRFSSSLQALVAAGGSNLQDQVIRRLRRALDDAWQASNTQLQDSLLITVSQLGRHPVNTELREFAVLCLLEHSLCCSPNVAEAATQEFLFESMIKSCAERRFSLGKFLSPLVGAFGFADVRALLISVLRFLLPPLVLQSDTSSSRLLRALARELKTNRRDLLMTHFRHVFAYLVCNAADSQLATALSFVEALSSLERIIKLMGQRHVTALRMKLMATLKLALRLHHGEFPAINCSIWNTFVHNLEPASLGPMLSQVTAILLPLLKLDPGGAKDIFDFLFVENRERFEEYFPDLHFISELPELEHVKDAVAPSEQSGLELKALSTGEAVVVHTGIDDENFAYDLLQRLCRSYLAAEDSRVQDCSSYAIQEVLKIYNCSDSQSKSGQSLWKRFSSDVQELFTPMLSSRY</sequence>
<evidence type="ECO:0000259" key="1">
    <source>
        <dbReference type="SMART" id="SM00802"/>
    </source>
</evidence>
<dbReference type="OrthoDB" id="381190at2759"/>
<dbReference type="SMART" id="SM00802">
    <property type="entry name" value="UME"/>
    <property type="match status" value="1"/>
</dbReference>
<evidence type="ECO:0007829" key="5">
    <source>
        <dbReference type="PeptideAtlas" id="B7PUX8"/>
    </source>
</evidence>
<keyword evidence="4" id="KW-1185">Reference proteome</keyword>
<accession>B7PUX8</accession>
<dbReference type="InParanoid" id="B7PUX8"/>
<evidence type="ECO:0000313" key="4">
    <source>
        <dbReference type="Proteomes" id="UP000001555"/>
    </source>
</evidence>
<dbReference type="EMBL" id="ABJB010931278">
    <property type="status" value="NOT_ANNOTATED_CDS"/>
    <property type="molecule type" value="Genomic_DNA"/>
</dbReference>
<dbReference type="SUPFAM" id="SSF48371">
    <property type="entry name" value="ARM repeat"/>
    <property type="match status" value="1"/>
</dbReference>
<dbReference type="VEuPathDB" id="VectorBase:ISCI019791"/>
<dbReference type="VEuPathDB" id="VectorBase:ISCW019791"/>
<dbReference type="EMBL" id="DS795963">
    <property type="protein sequence ID" value="EEC10400.1"/>
    <property type="molecule type" value="Genomic_DNA"/>
</dbReference>
<dbReference type="EMBL" id="ABJB010554067">
    <property type="status" value="NOT_ANNOTATED_CDS"/>
    <property type="molecule type" value="Genomic_DNA"/>
</dbReference>
<keyword evidence="5" id="KW-1267">Proteomics identification</keyword>
<reference evidence="3" key="2">
    <citation type="submission" date="2020-05" db="UniProtKB">
        <authorList>
            <consortium name="EnsemblMetazoa"/>
        </authorList>
    </citation>
    <scope>IDENTIFICATION</scope>
    <source>
        <strain evidence="3">wikel</strain>
    </source>
</reference>
<reference evidence="2 4" key="1">
    <citation type="submission" date="2008-03" db="EMBL/GenBank/DDBJ databases">
        <title>Annotation of Ixodes scapularis.</title>
        <authorList>
            <consortium name="Ixodes scapularis Genome Project Consortium"/>
            <person name="Caler E."/>
            <person name="Hannick L.I."/>
            <person name="Bidwell S."/>
            <person name="Joardar V."/>
            <person name="Thiagarajan M."/>
            <person name="Amedeo P."/>
            <person name="Galinsky K.J."/>
            <person name="Schobel S."/>
            <person name="Inman J."/>
            <person name="Hostetler J."/>
            <person name="Miller J."/>
            <person name="Hammond M."/>
            <person name="Megy K."/>
            <person name="Lawson D."/>
            <person name="Kodira C."/>
            <person name="Sutton G."/>
            <person name="Meyer J."/>
            <person name="Hill C.A."/>
            <person name="Birren B."/>
            <person name="Nene V."/>
            <person name="Collins F."/>
            <person name="Alarcon-Chaidez F."/>
            <person name="Wikel S."/>
            <person name="Strausberg R."/>
        </authorList>
    </citation>
    <scope>NUCLEOTIDE SEQUENCE [LARGE SCALE GENOMIC DNA]</scope>
    <source>
        <strain evidence="4">Wikel</strain>
        <strain evidence="2">Wikel colony</strain>
    </source>
</reference>
<organism>
    <name type="scientific">Ixodes scapularis</name>
    <name type="common">Black-legged tick</name>
    <name type="synonym">Deer tick</name>
    <dbReference type="NCBI Taxonomy" id="6945"/>
    <lineage>
        <taxon>Eukaryota</taxon>
        <taxon>Metazoa</taxon>
        <taxon>Ecdysozoa</taxon>
        <taxon>Arthropoda</taxon>
        <taxon>Chelicerata</taxon>
        <taxon>Arachnida</taxon>
        <taxon>Acari</taxon>
        <taxon>Parasitiformes</taxon>
        <taxon>Ixodida</taxon>
        <taxon>Ixodoidea</taxon>
        <taxon>Ixodidae</taxon>
        <taxon>Ixodinae</taxon>
        <taxon>Ixodes</taxon>
    </lineage>
</organism>
<dbReference type="InterPro" id="IPR016024">
    <property type="entry name" value="ARM-type_fold"/>
</dbReference>
<dbReference type="EnsemblMetazoa" id="ISCW019791-RA">
    <property type="protein sequence ID" value="ISCW019791-PA"/>
    <property type="gene ID" value="ISCW019791"/>
</dbReference>
<dbReference type="Proteomes" id="UP000001555">
    <property type="component" value="Unassembled WGS sequence"/>
</dbReference>